<dbReference type="Pfam" id="PF01425">
    <property type="entry name" value="Amidase"/>
    <property type="match status" value="1"/>
</dbReference>
<evidence type="ECO:0000256" key="1">
    <source>
        <dbReference type="ARBA" id="ARBA00001311"/>
    </source>
</evidence>
<protein>
    <recommendedName>
        <fullName evidence="3">amidase</fullName>
        <ecNumber evidence="3">3.5.1.4</ecNumber>
    </recommendedName>
</protein>
<keyword evidence="4" id="KW-0378">Hydrolase</keyword>
<dbReference type="InterPro" id="IPR020556">
    <property type="entry name" value="Amidase_CS"/>
</dbReference>
<dbReference type="PROSITE" id="PS00571">
    <property type="entry name" value="AMIDASES"/>
    <property type="match status" value="1"/>
</dbReference>
<feature type="active site" description="Charge relay system" evidence="5">
    <location>
        <position position="281"/>
    </location>
</feature>
<evidence type="ECO:0000256" key="2">
    <source>
        <dbReference type="ARBA" id="ARBA00009199"/>
    </source>
</evidence>
<dbReference type="Gene3D" id="3.90.1300.10">
    <property type="entry name" value="Amidase signature (AS) domain"/>
    <property type="match status" value="1"/>
</dbReference>
<accession>A0A9Q8YZS4</accession>
<dbReference type="InterPro" id="IPR036928">
    <property type="entry name" value="AS_sf"/>
</dbReference>
<feature type="binding site" evidence="6">
    <location>
        <position position="256"/>
    </location>
    <ligand>
        <name>substrate</name>
    </ligand>
</feature>
<sequence length="617" mass="68300">MLAIGEADRKSADTAPAGFTMDKVTCFRVTPEMSKEGYIKRYGILPRVITSRYSDPDMSSYPSSLKVLEPKPFPKGTPSFEKKRAALLETLAEKVPAELRLSPEFFSSPPKDVSKVPVTCGILSPVEIDITEKYDAVGLAEAIAARKFTAVEVATAFSKRAIIAHQLTCCLTQWFMDEAIKRAQELDDYLEKTGTTVGPFHGVPVSIKEHLTIAGTYASYGSLASTLFSENDCHMVSLLRSMGAVFYCKTNQPQMIMHLESTSHHGRTLNPFNTDLSAGGSSGGEAALVAMKGSVLGVGTDIGGSIRGPAAFCGVYGYKTTSYVLPTKDFVASAFPAELNVVSSTGPFSRSLRDLDFFMSNIIDRKPWLVDQRVVPLPWTGLQTSARKPLRIGIIENDGFVEPQPPVKRAISWARTRLSDPKNSSLFEVKDFKPYNAAQAWKKIRRMYWPGAGKAAKEFVMSTGEPILELTEWGWKDAQSDGILDADQVNELRAERDKFRYEFVDSWNKQEVDIVIGPAFVGPASAHDTAFYWTYTSLWNLVDYPGVVVPTPIRVEGKEEYAPDYKPLSDECKHVKELWEKSSFEGAPITLQINARRYHDSDLFGALAMLKDVLELP</sequence>
<evidence type="ECO:0000313" key="8">
    <source>
        <dbReference type="EMBL" id="USP73049.1"/>
    </source>
</evidence>
<dbReference type="PANTHER" id="PTHR46072:SF4">
    <property type="entry name" value="AMIDASE C550.07-RELATED"/>
    <property type="match status" value="1"/>
</dbReference>
<evidence type="ECO:0000256" key="3">
    <source>
        <dbReference type="ARBA" id="ARBA00012922"/>
    </source>
</evidence>
<dbReference type="GO" id="GO:0004040">
    <property type="term" value="F:amidase activity"/>
    <property type="evidence" value="ECO:0007669"/>
    <property type="project" value="UniProtKB-EC"/>
</dbReference>
<dbReference type="EMBL" id="CP089274">
    <property type="protein sequence ID" value="USP73049.1"/>
    <property type="molecule type" value="Genomic_DNA"/>
</dbReference>
<evidence type="ECO:0000256" key="4">
    <source>
        <dbReference type="ARBA" id="ARBA00022801"/>
    </source>
</evidence>
<feature type="binding site" evidence="6">
    <location>
        <begin position="302"/>
        <end position="305"/>
    </location>
    <ligand>
        <name>substrate</name>
    </ligand>
</feature>
<dbReference type="PIRSF" id="PIRSF001221">
    <property type="entry name" value="Amidase_fungi"/>
    <property type="match status" value="1"/>
</dbReference>
<evidence type="ECO:0000313" key="9">
    <source>
        <dbReference type="Proteomes" id="UP001056012"/>
    </source>
</evidence>
<dbReference type="Proteomes" id="UP001056012">
    <property type="component" value="Chromosome 1"/>
</dbReference>
<organism evidence="8 9">
    <name type="scientific">Curvularia clavata</name>
    <dbReference type="NCBI Taxonomy" id="95742"/>
    <lineage>
        <taxon>Eukaryota</taxon>
        <taxon>Fungi</taxon>
        <taxon>Dikarya</taxon>
        <taxon>Ascomycota</taxon>
        <taxon>Pezizomycotina</taxon>
        <taxon>Dothideomycetes</taxon>
        <taxon>Pleosporomycetidae</taxon>
        <taxon>Pleosporales</taxon>
        <taxon>Pleosporineae</taxon>
        <taxon>Pleosporaceae</taxon>
        <taxon>Curvularia</taxon>
    </lineage>
</organism>
<comment type="similarity">
    <text evidence="2">Belongs to the amidase family.</text>
</comment>
<gene>
    <name evidence="8" type="ORF">yc1106_00323</name>
</gene>
<comment type="catalytic activity">
    <reaction evidence="1">
        <text>a monocarboxylic acid amide + H2O = a monocarboxylate + NH4(+)</text>
        <dbReference type="Rhea" id="RHEA:12020"/>
        <dbReference type="ChEBI" id="CHEBI:15377"/>
        <dbReference type="ChEBI" id="CHEBI:28938"/>
        <dbReference type="ChEBI" id="CHEBI:35757"/>
        <dbReference type="ChEBI" id="CHEBI:83628"/>
        <dbReference type="EC" id="3.5.1.4"/>
    </reaction>
</comment>
<dbReference type="SUPFAM" id="SSF75304">
    <property type="entry name" value="Amidase signature (AS) enzymes"/>
    <property type="match status" value="1"/>
</dbReference>
<dbReference type="OrthoDB" id="6428749at2759"/>
<dbReference type="EC" id="3.5.1.4" evidence="3"/>
<feature type="domain" description="Amidase" evidence="7">
    <location>
        <begin position="152"/>
        <end position="603"/>
    </location>
</feature>
<evidence type="ECO:0000256" key="6">
    <source>
        <dbReference type="PIRSR" id="PIRSR001221-2"/>
    </source>
</evidence>
<dbReference type="AlphaFoldDB" id="A0A9Q8YZS4"/>
<proteinExistence type="inferred from homology"/>
<dbReference type="VEuPathDB" id="FungiDB:yc1106_00323"/>
<name>A0A9Q8YZS4_CURCL</name>
<dbReference type="PANTHER" id="PTHR46072">
    <property type="entry name" value="AMIDASE-RELATED-RELATED"/>
    <property type="match status" value="1"/>
</dbReference>
<feature type="active site" description="Charge relay system" evidence="5">
    <location>
        <position position="208"/>
    </location>
</feature>
<dbReference type="InterPro" id="IPR023631">
    <property type="entry name" value="Amidase_dom"/>
</dbReference>
<reference evidence="8" key="1">
    <citation type="submission" date="2021-12" db="EMBL/GenBank/DDBJ databases">
        <title>Curvularia clavata genome.</title>
        <authorList>
            <person name="Cao Y."/>
        </authorList>
    </citation>
    <scope>NUCLEOTIDE SEQUENCE</scope>
    <source>
        <strain evidence="8">Yc1106</strain>
    </source>
</reference>
<evidence type="ECO:0000256" key="5">
    <source>
        <dbReference type="PIRSR" id="PIRSR001221-1"/>
    </source>
</evidence>
<feature type="active site" description="Acyl-ester intermediate" evidence="5">
    <location>
        <position position="305"/>
    </location>
</feature>
<evidence type="ECO:0000259" key="7">
    <source>
        <dbReference type="Pfam" id="PF01425"/>
    </source>
</evidence>
<keyword evidence="9" id="KW-1185">Reference proteome</keyword>
<feature type="binding site" evidence="6">
    <location>
        <position position="281"/>
    </location>
    <ligand>
        <name>substrate</name>
    </ligand>
</feature>